<evidence type="ECO:0000256" key="3">
    <source>
        <dbReference type="SAM" id="SignalP"/>
    </source>
</evidence>
<reference evidence="5" key="1">
    <citation type="journal article" date="2017" name="Environ. Microbiol. Rep.">
        <title>Genetic Diversity of Marine Anaerobic Ammonium-Oxidizing Bacteria as Revealed by Genomic and Proteomic Analyses of 'Candidatus Scalindua japonica'.</title>
        <authorList>
            <person name="Oshiki M."/>
            <person name="Mizuto K."/>
            <person name="Kimura Z."/>
            <person name="Kindaichi T."/>
            <person name="Satoh H."/>
            <person name="Okabe S."/>
        </authorList>
    </citation>
    <scope>NUCLEOTIDE SEQUENCE [LARGE SCALE GENOMIC DNA]</scope>
    <source>
        <strain evidence="5">husup-a2</strain>
    </source>
</reference>
<dbReference type="InterPro" id="IPR007428">
    <property type="entry name" value="MlaA"/>
</dbReference>
<comment type="caution">
    <text evidence="4">The sequence shown here is derived from an EMBL/GenBank/DDBJ whole genome shotgun (WGS) entry which is preliminary data.</text>
</comment>
<name>A0A286TX79_9BACT</name>
<keyword evidence="4" id="KW-0449">Lipoprotein</keyword>
<dbReference type="RefSeq" id="WP_096893896.1">
    <property type="nucleotide sequence ID" value="NZ_BAOS01000013.1"/>
</dbReference>
<gene>
    <name evidence="4" type="ORF">SCALIN_C13_0006</name>
</gene>
<organism evidence="4 5">
    <name type="scientific">Candidatus Scalindua japonica</name>
    <dbReference type="NCBI Taxonomy" id="1284222"/>
    <lineage>
        <taxon>Bacteria</taxon>
        <taxon>Pseudomonadati</taxon>
        <taxon>Planctomycetota</taxon>
        <taxon>Candidatus Brocadiia</taxon>
        <taxon>Candidatus Brocadiales</taxon>
        <taxon>Candidatus Scalinduaceae</taxon>
        <taxon>Candidatus Scalindua</taxon>
    </lineage>
</organism>
<dbReference type="AlphaFoldDB" id="A0A286TX79"/>
<feature type="signal peptide" evidence="3">
    <location>
        <begin position="1"/>
        <end position="24"/>
    </location>
</feature>
<evidence type="ECO:0000256" key="1">
    <source>
        <dbReference type="ARBA" id="ARBA00010634"/>
    </source>
</evidence>
<dbReference type="OrthoDB" id="9785326at2"/>
<dbReference type="Pfam" id="PF04333">
    <property type="entry name" value="MlaA"/>
    <property type="match status" value="1"/>
</dbReference>
<evidence type="ECO:0000313" key="5">
    <source>
        <dbReference type="Proteomes" id="UP000218542"/>
    </source>
</evidence>
<evidence type="ECO:0000256" key="2">
    <source>
        <dbReference type="ARBA" id="ARBA00022729"/>
    </source>
</evidence>
<protein>
    <submittedName>
        <fullName evidence="4">Surface lipoprotein</fullName>
    </submittedName>
</protein>
<dbReference type="PANTHER" id="PTHR30035">
    <property type="entry name" value="LIPOPROTEIN VACJ-RELATED"/>
    <property type="match status" value="1"/>
</dbReference>
<feature type="chain" id="PRO_5012786961" evidence="3">
    <location>
        <begin position="25"/>
        <end position="279"/>
    </location>
</feature>
<comment type="similarity">
    <text evidence="1">Belongs to the MlaA family.</text>
</comment>
<dbReference type="EMBL" id="BAOS01000013">
    <property type="protein sequence ID" value="GAX60495.1"/>
    <property type="molecule type" value="Genomic_DNA"/>
</dbReference>
<evidence type="ECO:0000313" key="4">
    <source>
        <dbReference type="EMBL" id="GAX60495.1"/>
    </source>
</evidence>
<proteinExistence type="inferred from homology"/>
<dbReference type="PANTHER" id="PTHR30035:SF3">
    <property type="entry name" value="INTERMEMBRANE PHOSPHOLIPID TRANSPORT SYSTEM LIPOPROTEIN MLAA"/>
    <property type="match status" value="1"/>
</dbReference>
<dbReference type="GO" id="GO:0016020">
    <property type="term" value="C:membrane"/>
    <property type="evidence" value="ECO:0007669"/>
    <property type="project" value="InterPro"/>
</dbReference>
<keyword evidence="5" id="KW-1185">Reference proteome</keyword>
<accession>A0A286TX79</accession>
<dbReference type="GO" id="GO:0120010">
    <property type="term" value="P:intermembrane phospholipid transfer"/>
    <property type="evidence" value="ECO:0007669"/>
    <property type="project" value="TreeGrafter"/>
</dbReference>
<sequence>MRKLVLLMCFFVLTMYTFNISLFAEDVTASRAQPAVNKSSGVNAVAADKSSDATNTSDIDGDIDYVDISMEATTFVKVKDSFQTYNRAMFTFNDKLYYYFFRPLSKGYKTVIPEVARLGVRNFFTNVRMPGRFFNCIFQGKFKGAGTEFSRFLINSTIGGAGFTDPAKKYFHLDLKDEDFGQTLGNYDLGPGSFLELPFIGPSNIRDAFGLIVDTVLDPVTLLSFVSPYATIGAKGYIAVNDISIDKGDTYEGLVENQIDPYIAIQDAYTQNRTKKIKE</sequence>
<keyword evidence="2 3" id="KW-0732">Signal</keyword>
<dbReference type="PRINTS" id="PR01805">
    <property type="entry name" value="VACJLIPOPROT"/>
</dbReference>
<dbReference type="Proteomes" id="UP000218542">
    <property type="component" value="Unassembled WGS sequence"/>
</dbReference>